<keyword evidence="3" id="KW-1185">Reference proteome</keyword>
<gene>
    <name evidence="2" type="ORF">RM519_11315</name>
</gene>
<reference evidence="2 3" key="1">
    <citation type="submission" date="2023-09" db="EMBL/GenBank/DDBJ databases">
        <authorList>
            <person name="Rey-Velasco X."/>
        </authorList>
    </citation>
    <scope>NUCLEOTIDE SEQUENCE [LARGE SCALE GENOMIC DNA]</scope>
    <source>
        <strain evidence="2 3">P050</strain>
    </source>
</reference>
<dbReference type="PROSITE" id="PS51186">
    <property type="entry name" value="GNAT"/>
    <property type="match status" value="1"/>
</dbReference>
<dbReference type="GO" id="GO:0016746">
    <property type="term" value="F:acyltransferase activity"/>
    <property type="evidence" value="ECO:0007669"/>
    <property type="project" value="UniProtKB-KW"/>
</dbReference>
<name>A0ABU2Y6K7_9FLAO</name>
<evidence type="ECO:0000313" key="3">
    <source>
        <dbReference type="Proteomes" id="UP001252186"/>
    </source>
</evidence>
<dbReference type="CDD" id="cd04301">
    <property type="entry name" value="NAT_SF"/>
    <property type="match status" value="1"/>
</dbReference>
<dbReference type="Gene3D" id="3.40.630.30">
    <property type="match status" value="1"/>
</dbReference>
<accession>A0ABU2Y6K7</accession>
<dbReference type="RefSeq" id="WP_311593924.1">
    <property type="nucleotide sequence ID" value="NZ_JAVRHV010000006.1"/>
</dbReference>
<dbReference type="InterPro" id="IPR016181">
    <property type="entry name" value="Acyl_CoA_acyltransferase"/>
</dbReference>
<comment type="caution">
    <text evidence="2">The sequence shown here is derived from an EMBL/GenBank/DDBJ whole genome shotgun (WGS) entry which is preliminary data.</text>
</comment>
<dbReference type="Proteomes" id="UP001252186">
    <property type="component" value="Unassembled WGS sequence"/>
</dbReference>
<dbReference type="SUPFAM" id="SSF55729">
    <property type="entry name" value="Acyl-CoA N-acyltransferases (Nat)"/>
    <property type="match status" value="1"/>
</dbReference>
<evidence type="ECO:0000313" key="2">
    <source>
        <dbReference type="EMBL" id="MDT0553837.1"/>
    </source>
</evidence>
<protein>
    <submittedName>
        <fullName evidence="2">N-acetyltransferase</fullName>
        <ecNumber evidence="2">2.3.1.-</ecNumber>
    </submittedName>
</protein>
<proteinExistence type="predicted"/>
<keyword evidence="2" id="KW-0012">Acyltransferase</keyword>
<dbReference type="EC" id="2.3.1.-" evidence="2"/>
<dbReference type="EMBL" id="JAVRHV010000006">
    <property type="protein sequence ID" value="MDT0553837.1"/>
    <property type="molecule type" value="Genomic_DNA"/>
</dbReference>
<evidence type="ECO:0000259" key="1">
    <source>
        <dbReference type="PROSITE" id="PS51186"/>
    </source>
</evidence>
<sequence length="175" mass="19912">MDFFIRQEVQQDYPFVFDLIKKAFENDPHSDNKEQHIVDRLRRSSSFIPELSLVAVSSNKIVGNILMTPIKIKNKTSDFKSLALAPVSVTPDFQNQGIGSKLILVAHEIALNLGFESVVVIGHENYYPKFGYKKARDFNISVPFEVPDENCMAIELHKDSLKNVYGMVVYPSEFI</sequence>
<feature type="domain" description="N-acetyltransferase" evidence="1">
    <location>
        <begin position="3"/>
        <end position="157"/>
    </location>
</feature>
<dbReference type="InterPro" id="IPR000182">
    <property type="entry name" value="GNAT_dom"/>
</dbReference>
<dbReference type="Pfam" id="PF13508">
    <property type="entry name" value="Acetyltransf_7"/>
    <property type="match status" value="1"/>
</dbReference>
<keyword evidence="2" id="KW-0808">Transferase</keyword>
<organism evidence="2 3">
    <name type="scientific">Urechidicola vernalis</name>
    <dbReference type="NCBI Taxonomy" id="3075600"/>
    <lineage>
        <taxon>Bacteria</taxon>
        <taxon>Pseudomonadati</taxon>
        <taxon>Bacteroidota</taxon>
        <taxon>Flavobacteriia</taxon>
        <taxon>Flavobacteriales</taxon>
        <taxon>Flavobacteriaceae</taxon>
        <taxon>Urechidicola</taxon>
    </lineage>
</organism>